<name>A0ACB8YFB9_ARCLA</name>
<reference evidence="1 2" key="2">
    <citation type="journal article" date="2022" name="Mol. Ecol. Resour.">
        <title>The genomes of chicory, endive, great burdock and yacon provide insights into Asteraceae paleo-polyploidization history and plant inulin production.</title>
        <authorList>
            <person name="Fan W."/>
            <person name="Wang S."/>
            <person name="Wang H."/>
            <person name="Wang A."/>
            <person name="Jiang F."/>
            <person name="Liu H."/>
            <person name="Zhao H."/>
            <person name="Xu D."/>
            <person name="Zhang Y."/>
        </authorList>
    </citation>
    <scope>NUCLEOTIDE SEQUENCE [LARGE SCALE GENOMIC DNA]</scope>
    <source>
        <strain evidence="2">cv. Niubang</strain>
    </source>
</reference>
<reference evidence="2" key="1">
    <citation type="journal article" date="2022" name="Mol. Ecol. Resour.">
        <title>The genomes of chicory, endive, great burdock and yacon provide insights into Asteraceae palaeo-polyploidization history and plant inulin production.</title>
        <authorList>
            <person name="Fan W."/>
            <person name="Wang S."/>
            <person name="Wang H."/>
            <person name="Wang A."/>
            <person name="Jiang F."/>
            <person name="Liu H."/>
            <person name="Zhao H."/>
            <person name="Xu D."/>
            <person name="Zhang Y."/>
        </authorList>
    </citation>
    <scope>NUCLEOTIDE SEQUENCE [LARGE SCALE GENOMIC DNA]</scope>
    <source>
        <strain evidence="2">cv. Niubang</strain>
    </source>
</reference>
<evidence type="ECO:0000313" key="2">
    <source>
        <dbReference type="Proteomes" id="UP001055879"/>
    </source>
</evidence>
<proteinExistence type="predicted"/>
<gene>
    <name evidence="1" type="ORF">L6452_33405</name>
</gene>
<accession>A0ACB8YFB9</accession>
<sequence length="67" mass="7692">MIAYYYYCFRVLAILTELKQVIEPGHSRDGFVDFTRGLSAYRQCISNTKRGPFSSTERLELPGVLRG</sequence>
<keyword evidence="2" id="KW-1185">Reference proteome</keyword>
<dbReference type="Proteomes" id="UP001055879">
    <property type="component" value="Linkage Group LG12"/>
</dbReference>
<organism evidence="1 2">
    <name type="scientific">Arctium lappa</name>
    <name type="common">Greater burdock</name>
    <name type="synonym">Lappa major</name>
    <dbReference type="NCBI Taxonomy" id="4217"/>
    <lineage>
        <taxon>Eukaryota</taxon>
        <taxon>Viridiplantae</taxon>
        <taxon>Streptophyta</taxon>
        <taxon>Embryophyta</taxon>
        <taxon>Tracheophyta</taxon>
        <taxon>Spermatophyta</taxon>
        <taxon>Magnoliopsida</taxon>
        <taxon>eudicotyledons</taxon>
        <taxon>Gunneridae</taxon>
        <taxon>Pentapetalae</taxon>
        <taxon>asterids</taxon>
        <taxon>campanulids</taxon>
        <taxon>Asterales</taxon>
        <taxon>Asteraceae</taxon>
        <taxon>Carduoideae</taxon>
        <taxon>Cardueae</taxon>
        <taxon>Arctiinae</taxon>
        <taxon>Arctium</taxon>
    </lineage>
</organism>
<protein>
    <submittedName>
        <fullName evidence="1">Uncharacterized protein</fullName>
    </submittedName>
</protein>
<evidence type="ECO:0000313" key="1">
    <source>
        <dbReference type="EMBL" id="KAI3684185.1"/>
    </source>
</evidence>
<comment type="caution">
    <text evidence="1">The sequence shown here is derived from an EMBL/GenBank/DDBJ whole genome shotgun (WGS) entry which is preliminary data.</text>
</comment>
<dbReference type="EMBL" id="CM042058">
    <property type="protein sequence ID" value="KAI3684185.1"/>
    <property type="molecule type" value="Genomic_DNA"/>
</dbReference>